<sequence>MCSGPCFRRPYRGARHVGITPHPTVQTDTPPAAAGRSRPAGRRTAAAGRVARAGRRRARGGTRGRDRDLHRRLQRPRGQRGRRLQMGLRNR</sequence>
<feature type="region of interest" description="Disordered" evidence="1">
    <location>
        <begin position="1"/>
        <end position="91"/>
    </location>
</feature>
<protein>
    <submittedName>
        <fullName evidence="2">Uncharacterized protein</fullName>
    </submittedName>
</protein>
<keyword evidence="3" id="KW-1185">Reference proteome</keyword>
<dbReference type="Proteomes" id="UP001152519">
    <property type="component" value="Unassembled WGS sequence"/>
</dbReference>
<gene>
    <name evidence="2" type="ORF">SCOCK_480037</name>
</gene>
<evidence type="ECO:0000256" key="1">
    <source>
        <dbReference type="SAM" id="MobiDB-lite"/>
    </source>
</evidence>
<feature type="compositionally biased region" description="Basic residues" evidence="1">
    <location>
        <begin position="72"/>
        <end position="83"/>
    </location>
</feature>
<proteinExistence type="predicted"/>
<reference evidence="2" key="1">
    <citation type="submission" date="2021-05" db="EMBL/GenBank/DDBJ databases">
        <authorList>
            <person name="Arsene-Ploetze F."/>
        </authorList>
    </citation>
    <scope>NUCLEOTIDE SEQUENCE</scope>
    <source>
        <strain evidence="2">DSM 42138</strain>
    </source>
</reference>
<comment type="caution">
    <text evidence="2">The sequence shown here is derived from an EMBL/GenBank/DDBJ whole genome shotgun (WGS) entry which is preliminary data.</text>
</comment>
<accession>A0A9W4GTC1</accession>
<evidence type="ECO:0000313" key="3">
    <source>
        <dbReference type="Proteomes" id="UP001152519"/>
    </source>
</evidence>
<feature type="compositionally biased region" description="Basic residues" evidence="1">
    <location>
        <begin position="52"/>
        <end position="62"/>
    </location>
</feature>
<name>A0A9W4GTC1_9ACTN</name>
<dbReference type="EMBL" id="CAJSLV010000079">
    <property type="protein sequence ID" value="CAG6396866.1"/>
    <property type="molecule type" value="Genomic_DNA"/>
</dbReference>
<feature type="compositionally biased region" description="Low complexity" evidence="1">
    <location>
        <begin position="32"/>
        <end position="51"/>
    </location>
</feature>
<evidence type="ECO:0000313" key="2">
    <source>
        <dbReference type="EMBL" id="CAG6396866.1"/>
    </source>
</evidence>
<dbReference type="AlphaFoldDB" id="A0A9W4GTC1"/>
<organism evidence="2 3">
    <name type="scientific">Actinacidiphila cocklensis</name>
    <dbReference type="NCBI Taxonomy" id="887465"/>
    <lineage>
        <taxon>Bacteria</taxon>
        <taxon>Bacillati</taxon>
        <taxon>Actinomycetota</taxon>
        <taxon>Actinomycetes</taxon>
        <taxon>Kitasatosporales</taxon>
        <taxon>Streptomycetaceae</taxon>
        <taxon>Actinacidiphila</taxon>
    </lineage>
</organism>